<dbReference type="Proteomes" id="UP000199691">
    <property type="component" value="Unassembled WGS sequence"/>
</dbReference>
<accession>A0A1H0X8R9</accession>
<keyword evidence="2" id="KW-1185">Reference proteome</keyword>
<dbReference type="AlphaFoldDB" id="A0A1H0X8R9"/>
<name>A0A1H0X8R9_9PSEU</name>
<dbReference type="RefSeq" id="WP_090105783.1">
    <property type="nucleotide sequence ID" value="NZ_FNIX01000052.1"/>
</dbReference>
<reference evidence="2" key="1">
    <citation type="submission" date="2016-10" db="EMBL/GenBank/DDBJ databases">
        <authorList>
            <person name="Varghese N."/>
            <person name="Submissions S."/>
        </authorList>
    </citation>
    <scope>NUCLEOTIDE SEQUENCE [LARGE SCALE GENOMIC DNA]</scope>
    <source>
        <strain evidence="2">CGMCC 4.6609</strain>
    </source>
</reference>
<protein>
    <submittedName>
        <fullName evidence="1">Uncharacterized protein</fullName>
    </submittedName>
</protein>
<evidence type="ECO:0000313" key="1">
    <source>
        <dbReference type="EMBL" id="SDP99145.1"/>
    </source>
</evidence>
<dbReference type="STRING" id="641025.SAMN05421507_1523"/>
<evidence type="ECO:0000313" key="2">
    <source>
        <dbReference type="Proteomes" id="UP000199691"/>
    </source>
</evidence>
<dbReference type="OrthoDB" id="3690981at2"/>
<gene>
    <name evidence="1" type="ORF">SAMN05421507_1523</name>
</gene>
<proteinExistence type="predicted"/>
<dbReference type="EMBL" id="FNIX01000052">
    <property type="protein sequence ID" value="SDP99145.1"/>
    <property type="molecule type" value="Genomic_DNA"/>
</dbReference>
<sequence>MNTPITEEDALLRYPELQQLVDVRRAGWIFRVIEDEAHRLTGLAASMSRKQYTDALFIFDSTNVSGVRLLADEYGGGCVWRKSGADLQEVVADLLGLPEPDESGAPTLVTKLRLLWTP</sequence>
<organism evidence="1 2">
    <name type="scientific">Lentzea jiangxiensis</name>
    <dbReference type="NCBI Taxonomy" id="641025"/>
    <lineage>
        <taxon>Bacteria</taxon>
        <taxon>Bacillati</taxon>
        <taxon>Actinomycetota</taxon>
        <taxon>Actinomycetes</taxon>
        <taxon>Pseudonocardiales</taxon>
        <taxon>Pseudonocardiaceae</taxon>
        <taxon>Lentzea</taxon>
    </lineage>
</organism>